<feature type="region of interest" description="Disordered" evidence="1">
    <location>
        <begin position="263"/>
        <end position="333"/>
    </location>
</feature>
<gene>
    <name evidence="2" type="ORF">Cadr_000002328</name>
</gene>
<dbReference type="AlphaFoldDB" id="A0A5N4EFL3"/>
<feature type="compositionally biased region" description="Basic and acidic residues" evidence="1">
    <location>
        <begin position="722"/>
        <end position="735"/>
    </location>
</feature>
<feature type="region of interest" description="Disordered" evidence="1">
    <location>
        <begin position="64"/>
        <end position="116"/>
    </location>
</feature>
<dbReference type="EMBL" id="JWIN03000002">
    <property type="protein sequence ID" value="KAB1282222.1"/>
    <property type="molecule type" value="Genomic_DNA"/>
</dbReference>
<sequence>MTLDLGVLGESQFEQGTLTPALLTRSEGVATAPALCGRSHGHVCVLVILTGSCHWLAVTPTGSPWPPRGPLSESGPSLQEKSKPLITPAGPSRGKTLERAPGTLTPAREEGNRERKWPNSDVLQTHCWCRLHVCLTPRTQICTHSSLSPGRHPSLDGPNSCLSHRRLLLVLRARLKCASHGRWVRVTGPLLDHVVTVSFPTGLGSPSGPRGLISAWHRLKGPEVWEEVFEVLTLNPVCKDGLQPRGGGGVSVCEGGGLLSHPSRATLTCPRPPQTPSAKPETEGRHSSSFPKPEGSPSGQRPPADHDGACPPAPGSSRCRGLRASPGPWLRPGAPPPAIGGICEDAVTLPRCRWHVLDPATETVSVMAPFLLPALLGVPGPSRCRLAPGCPGVPARQIDPQTCNQMTPQTYVVWGGPRGCHPQAQASWGLCPRDSVPDGPDGRLTLAGLGVRPDTRFTKVCLETAGGQGAGKGPENPASSHTDPQLRSQEGFEDNLPGVICRVGAGRVGRGMSLRLPLWSQSCSESPRVTPGGWAPGTPPNSTKTERLLRSIPGSSPPTPGPASSLRRWVSRAPSLGCGFPAAEGKAPTTWKPSLGERSGGSRGRGLVPGVPLLIVLLCDLGKVTPSLGLSFCIFKRRGTLLVALPALRSTEHSALPEAAPPPHPVPTKTRGPPSGNVLEGATYWLPAEVQALAPLDPRGPPKGREGGESGGQGEPLPGGLRETRLPGEAEEHPWGLDSGGVDALQRDAMRAGAAFLGFCPSAGTGARGAGPGGSVVLRVQAAQQALIPGSRGAQPRREELGPALAGVMWCGQPGWLRTEDRAAPWACVQGGWEPAGPHVSAGWAGFNWTEGASLEVSFPRSLRGCQSQPQCRGHGMKRQTGESSGRGPLVHQLTSGSLETQRRGHEHTPTLGRRARKRRRAVRDTVWPQPVCAGSLGFLGGCLRVGSPGVVTSSGPRGPLGVRLPPTTPTDLQGGRPGHRQQGDVGGAGVARPGEAPGGGGREKGTVRVRDARVSWGSWLRSDIRGGGSSREHPARLRGYGVMSPSPSPGGLSFVICNLGTVMVPPLKDCDGAQQGTAPADLGRAWSRPTNSCGGRRAELLSSQDAHPSAQAWEAWVHREPQLPPLMWGPGHAGGSPTTPARGGRGMGQRGPWGSWGCSLGEGHRLWLHLTRDSGRLSGPDTRPVPASQVGHQIVLGVTGPAPGVE</sequence>
<feature type="region of interest" description="Disordered" evidence="1">
    <location>
        <begin position="866"/>
        <end position="923"/>
    </location>
</feature>
<feature type="compositionally biased region" description="Polar residues" evidence="1">
    <location>
        <begin position="477"/>
        <end position="488"/>
    </location>
</feature>
<dbReference type="Proteomes" id="UP000299084">
    <property type="component" value="Unassembled WGS sequence"/>
</dbReference>
<protein>
    <submittedName>
        <fullName evidence="2">Uncharacterized protein</fullName>
    </submittedName>
</protein>
<feature type="region of interest" description="Disordered" evidence="1">
    <location>
        <begin position="953"/>
        <end position="1006"/>
    </location>
</feature>
<keyword evidence="3" id="KW-1185">Reference proteome</keyword>
<comment type="caution">
    <text evidence="2">The sequence shown here is derived from an EMBL/GenBank/DDBJ whole genome shotgun (WGS) entry which is preliminary data.</text>
</comment>
<feature type="region of interest" description="Disordered" evidence="1">
    <location>
        <begin position="525"/>
        <end position="566"/>
    </location>
</feature>
<proteinExistence type="predicted"/>
<feature type="region of interest" description="Disordered" evidence="1">
    <location>
        <begin position="581"/>
        <end position="604"/>
    </location>
</feature>
<name>A0A5N4EFL3_CAMDR</name>
<feature type="compositionally biased region" description="Low complexity" evidence="1">
    <location>
        <begin position="956"/>
        <end position="966"/>
    </location>
</feature>
<evidence type="ECO:0000313" key="3">
    <source>
        <dbReference type="Proteomes" id="UP000299084"/>
    </source>
</evidence>
<reference evidence="2 3" key="1">
    <citation type="journal article" date="2019" name="Mol. Ecol. Resour.">
        <title>Improving Illumina assemblies with Hi-C and long reads: an example with the North African dromedary.</title>
        <authorList>
            <person name="Elbers J.P."/>
            <person name="Rogers M.F."/>
            <person name="Perelman P.L."/>
            <person name="Proskuryakova A.A."/>
            <person name="Serdyukova N.A."/>
            <person name="Johnson W.E."/>
            <person name="Horin P."/>
            <person name="Corander J."/>
            <person name="Murphy D."/>
            <person name="Burger P.A."/>
        </authorList>
    </citation>
    <scope>NUCLEOTIDE SEQUENCE [LARGE SCALE GENOMIC DNA]</scope>
    <source>
        <strain evidence="2">Drom800</strain>
        <tissue evidence="2">Blood</tissue>
    </source>
</reference>
<evidence type="ECO:0000256" key="1">
    <source>
        <dbReference type="SAM" id="MobiDB-lite"/>
    </source>
</evidence>
<evidence type="ECO:0000313" key="2">
    <source>
        <dbReference type="EMBL" id="KAB1282222.1"/>
    </source>
</evidence>
<feature type="compositionally biased region" description="Basic and acidic residues" evidence="1">
    <location>
        <begin position="107"/>
        <end position="116"/>
    </location>
</feature>
<organism evidence="2 3">
    <name type="scientific">Camelus dromedarius</name>
    <name type="common">Dromedary</name>
    <name type="synonym">Arabian camel</name>
    <dbReference type="NCBI Taxonomy" id="9838"/>
    <lineage>
        <taxon>Eukaryota</taxon>
        <taxon>Metazoa</taxon>
        <taxon>Chordata</taxon>
        <taxon>Craniata</taxon>
        <taxon>Vertebrata</taxon>
        <taxon>Euteleostomi</taxon>
        <taxon>Mammalia</taxon>
        <taxon>Eutheria</taxon>
        <taxon>Laurasiatheria</taxon>
        <taxon>Artiodactyla</taxon>
        <taxon>Tylopoda</taxon>
        <taxon>Camelidae</taxon>
        <taxon>Camelus</taxon>
    </lineage>
</organism>
<feature type="region of interest" description="Disordered" evidence="1">
    <location>
        <begin position="694"/>
        <end position="736"/>
    </location>
</feature>
<accession>A0A5N4EFL3</accession>
<feature type="region of interest" description="Disordered" evidence="1">
    <location>
        <begin position="465"/>
        <end position="492"/>
    </location>
</feature>